<keyword evidence="4" id="KW-1133">Transmembrane helix</keyword>
<evidence type="ECO:0008006" key="10">
    <source>
        <dbReference type="Google" id="ProtNLM"/>
    </source>
</evidence>
<dbReference type="EMBL" id="SSND01000003">
    <property type="protein sequence ID" value="THD83118.1"/>
    <property type="molecule type" value="Genomic_DNA"/>
</dbReference>
<evidence type="ECO:0000256" key="1">
    <source>
        <dbReference type="ARBA" id="ARBA00004323"/>
    </source>
</evidence>
<accession>A0A4S3MLL4</accession>
<keyword evidence="3" id="KW-0812">Transmembrane</keyword>
<proteinExistence type="predicted"/>
<dbReference type="InterPro" id="IPR018011">
    <property type="entry name" value="Carb_sulfotrans_8-10"/>
</dbReference>
<organism evidence="8 9">
    <name type="scientific">Aliigemmobacter aestuarii</name>
    <dbReference type="NCBI Taxonomy" id="1445661"/>
    <lineage>
        <taxon>Bacteria</taxon>
        <taxon>Pseudomonadati</taxon>
        <taxon>Pseudomonadota</taxon>
        <taxon>Alphaproteobacteria</taxon>
        <taxon>Rhodobacterales</taxon>
        <taxon>Paracoccaceae</taxon>
        <taxon>Aliigemmobacter</taxon>
    </lineage>
</organism>
<dbReference type="InterPro" id="IPR005331">
    <property type="entry name" value="Sulfotransferase"/>
</dbReference>
<name>A0A4S3MLL4_9RHOB</name>
<dbReference type="InterPro" id="IPR027417">
    <property type="entry name" value="P-loop_NTPase"/>
</dbReference>
<keyword evidence="6" id="KW-0472">Membrane</keyword>
<dbReference type="PANTHER" id="PTHR12137">
    <property type="entry name" value="CARBOHYDRATE SULFOTRANSFERASE"/>
    <property type="match status" value="1"/>
</dbReference>
<keyword evidence="2" id="KW-0808">Transferase</keyword>
<evidence type="ECO:0000256" key="4">
    <source>
        <dbReference type="ARBA" id="ARBA00022989"/>
    </source>
</evidence>
<dbReference type="OrthoDB" id="1407035at2"/>
<sequence>MKPGGPRMDKPVYLAPDTNNTLVNRLLAPFFPRYRVLMELEREPLHMRGPLRNLILSHDKRFLFLRNQKCACTQTTQLLYAYGNLGETYPGNVHRADKGIYAARYRWPDIRPVFEAHMAYLFTFVRHPETRAHSAFRNFFVDQKNIARHKHMGPMKAHGYDPARGEDYNFDVFLDYVAHTFEIDRLRTDSHWRLQVDNVAWKDIRFDAVGRVESYEADIRRIFAEGGAPDFPPAHLLAERHNVSGAARTAVTPAQRARIETLYAPDYEAFGY</sequence>
<evidence type="ECO:0000313" key="8">
    <source>
        <dbReference type="EMBL" id="THD83118.1"/>
    </source>
</evidence>
<evidence type="ECO:0000256" key="6">
    <source>
        <dbReference type="ARBA" id="ARBA00023136"/>
    </source>
</evidence>
<evidence type="ECO:0000256" key="3">
    <source>
        <dbReference type="ARBA" id="ARBA00022692"/>
    </source>
</evidence>
<reference evidence="8 9" key="1">
    <citation type="submission" date="2019-04" db="EMBL/GenBank/DDBJ databases">
        <title>Draft genome sequence of Gemmobacter aestuarii sp. nov.</title>
        <authorList>
            <person name="Hameed A."/>
            <person name="Lin S.-Y."/>
            <person name="Shahina M."/>
            <person name="Lai W.-A."/>
            <person name="Young C.-C."/>
        </authorList>
    </citation>
    <scope>NUCLEOTIDE SEQUENCE [LARGE SCALE GENOMIC DNA]</scope>
    <source>
        <strain evidence="8 9">CC-PW-75</strain>
    </source>
</reference>
<dbReference type="AlphaFoldDB" id="A0A4S3MLL4"/>
<keyword evidence="5" id="KW-0333">Golgi apparatus</keyword>
<dbReference type="SUPFAM" id="SSF52540">
    <property type="entry name" value="P-loop containing nucleoside triphosphate hydrolases"/>
    <property type="match status" value="1"/>
</dbReference>
<comment type="subcellular location">
    <subcellularLocation>
        <location evidence="1">Golgi apparatus membrane</location>
        <topology evidence="1">Single-pass type II membrane protein</topology>
    </subcellularLocation>
</comment>
<dbReference type="GO" id="GO:0016020">
    <property type="term" value="C:membrane"/>
    <property type="evidence" value="ECO:0007669"/>
    <property type="project" value="InterPro"/>
</dbReference>
<evidence type="ECO:0000256" key="7">
    <source>
        <dbReference type="ARBA" id="ARBA00023180"/>
    </source>
</evidence>
<protein>
    <recommendedName>
        <fullName evidence="10">Sulfotransferase family protein</fullName>
    </recommendedName>
</protein>
<dbReference type="GO" id="GO:0008146">
    <property type="term" value="F:sulfotransferase activity"/>
    <property type="evidence" value="ECO:0007669"/>
    <property type="project" value="InterPro"/>
</dbReference>
<dbReference type="Pfam" id="PF03567">
    <property type="entry name" value="Sulfotransfer_2"/>
    <property type="match status" value="1"/>
</dbReference>
<evidence type="ECO:0000256" key="2">
    <source>
        <dbReference type="ARBA" id="ARBA00022679"/>
    </source>
</evidence>
<keyword evidence="9" id="KW-1185">Reference proteome</keyword>
<dbReference type="GO" id="GO:0016051">
    <property type="term" value="P:carbohydrate biosynthetic process"/>
    <property type="evidence" value="ECO:0007669"/>
    <property type="project" value="InterPro"/>
</dbReference>
<gene>
    <name evidence="8" type="ORF">E7811_13390</name>
</gene>
<dbReference type="Proteomes" id="UP000309450">
    <property type="component" value="Unassembled WGS sequence"/>
</dbReference>
<comment type="caution">
    <text evidence="8">The sequence shown here is derived from an EMBL/GenBank/DDBJ whole genome shotgun (WGS) entry which is preliminary data.</text>
</comment>
<evidence type="ECO:0000313" key="9">
    <source>
        <dbReference type="Proteomes" id="UP000309450"/>
    </source>
</evidence>
<dbReference type="PANTHER" id="PTHR12137:SF54">
    <property type="entry name" value="CARBOHYDRATE SULFOTRANSFERASE"/>
    <property type="match status" value="1"/>
</dbReference>
<keyword evidence="7" id="KW-0325">Glycoprotein</keyword>
<evidence type="ECO:0000256" key="5">
    <source>
        <dbReference type="ARBA" id="ARBA00023034"/>
    </source>
</evidence>